<evidence type="ECO:0000313" key="3">
    <source>
        <dbReference type="Proteomes" id="UP000019678"/>
    </source>
</evidence>
<gene>
    <name evidence="2" type="ORF">CAP_0069</name>
</gene>
<proteinExistence type="predicted"/>
<protein>
    <submittedName>
        <fullName evidence="2">Uncharacterized protein</fullName>
    </submittedName>
</protein>
<sequence length="132" mass="13660">MGRSALAPNPAALAAAPALLQGLVTSTTTARSPRAALSRRLPGSLRQLRGRGIHCALLAAATVFLLGCQHTLDMPKLQGEQRAATTVRYLGVRGETRLYPDYSALNASILAPPAGAPQGTSTRPVAPQGAPR</sequence>
<feature type="region of interest" description="Disordered" evidence="1">
    <location>
        <begin position="111"/>
        <end position="132"/>
    </location>
</feature>
<dbReference type="AlphaFoldDB" id="A0A017TJH0"/>
<comment type="caution">
    <text evidence="2">The sequence shown here is derived from an EMBL/GenBank/DDBJ whole genome shotgun (WGS) entry which is preliminary data.</text>
</comment>
<keyword evidence="3" id="KW-1185">Reference proteome</keyword>
<accession>A0A017TJH0</accession>
<name>A0A017TJH0_9BACT</name>
<dbReference type="Proteomes" id="UP000019678">
    <property type="component" value="Unassembled WGS sequence"/>
</dbReference>
<reference evidence="2 3" key="1">
    <citation type="submission" date="2013-05" db="EMBL/GenBank/DDBJ databases">
        <title>Genome assembly of Chondromyces apiculatus DSM 436.</title>
        <authorList>
            <person name="Sharma G."/>
            <person name="Khatri I."/>
            <person name="Kaur C."/>
            <person name="Mayilraj S."/>
            <person name="Subramanian S."/>
        </authorList>
    </citation>
    <scope>NUCLEOTIDE SEQUENCE [LARGE SCALE GENOMIC DNA]</scope>
    <source>
        <strain evidence="2 3">DSM 436</strain>
    </source>
</reference>
<evidence type="ECO:0000256" key="1">
    <source>
        <dbReference type="SAM" id="MobiDB-lite"/>
    </source>
</evidence>
<dbReference type="EMBL" id="ASRX01000001">
    <property type="protein sequence ID" value="EYF08985.1"/>
    <property type="molecule type" value="Genomic_DNA"/>
</dbReference>
<evidence type="ECO:0000313" key="2">
    <source>
        <dbReference type="EMBL" id="EYF08985.1"/>
    </source>
</evidence>
<organism evidence="2 3">
    <name type="scientific">Chondromyces apiculatus DSM 436</name>
    <dbReference type="NCBI Taxonomy" id="1192034"/>
    <lineage>
        <taxon>Bacteria</taxon>
        <taxon>Pseudomonadati</taxon>
        <taxon>Myxococcota</taxon>
        <taxon>Polyangia</taxon>
        <taxon>Polyangiales</taxon>
        <taxon>Polyangiaceae</taxon>
        <taxon>Chondromyces</taxon>
    </lineage>
</organism>